<feature type="domain" description="C2H2-type" evidence="4">
    <location>
        <begin position="596"/>
        <end position="626"/>
    </location>
</feature>
<evidence type="ECO:0000259" key="4">
    <source>
        <dbReference type="PROSITE" id="PS50157"/>
    </source>
</evidence>
<proteinExistence type="predicted"/>
<evidence type="ECO:0000256" key="3">
    <source>
        <dbReference type="SAM" id="Phobius"/>
    </source>
</evidence>
<comment type="caution">
    <text evidence="5">The sequence shown here is derived from an EMBL/GenBank/DDBJ whole genome shotgun (WGS) entry which is preliminary data.</text>
</comment>
<dbReference type="PROSITE" id="PS50157">
    <property type="entry name" value="ZINC_FINGER_C2H2_2"/>
    <property type="match status" value="2"/>
</dbReference>
<dbReference type="PROSITE" id="PS00028">
    <property type="entry name" value="ZINC_FINGER_C2H2_1"/>
    <property type="match status" value="2"/>
</dbReference>
<dbReference type="Pfam" id="PF00096">
    <property type="entry name" value="zf-C2H2"/>
    <property type="match status" value="1"/>
</dbReference>
<evidence type="ECO:0000256" key="2">
    <source>
        <dbReference type="SAM" id="MobiDB-lite"/>
    </source>
</evidence>
<gene>
    <name evidence="5" type="ORF">PG991_008855</name>
</gene>
<dbReference type="EMBL" id="JAQQWI010000012">
    <property type="protein sequence ID" value="KAK8015967.1"/>
    <property type="molecule type" value="Genomic_DNA"/>
</dbReference>
<organism evidence="5 6">
    <name type="scientific">Apiospora marii</name>
    <dbReference type="NCBI Taxonomy" id="335849"/>
    <lineage>
        <taxon>Eukaryota</taxon>
        <taxon>Fungi</taxon>
        <taxon>Dikarya</taxon>
        <taxon>Ascomycota</taxon>
        <taxon>Pezizomycotina</taxon>
        <taxon>Sordariomycetes</taxon>
        <taxon>Xylariomycetidae</taxon>
        <taxon>Amphisphaeriales</taxon>
        <taxon>Apiosporaceae</taxon>
        <taxon>Apiospora</taxon>
    </lineage>
</organism>
<keyword evidence="3" id="KW-1133">Transmembrane helix</keyword>
<accession>A0ABR1RME7</accession>
<evidence type="ECO:0000256" key="1">
    <source>
        <dbReference type="PROSITE-ProRule" id="PRU00042"/>
    </source>
</evidence>
<dbReference type="SMART" id="SM00355">
    <property type="entry name" value="ZnF_C2H2"/>
    <property type="match status" value="2"/>
</dbReference>
<evidence type="ECO:0000313" key="5">
    <source>
        <dbReference type="EMBL" id="KAK8015967.1"/>
    </source>
</evidence>
<protein>
    <recommendedName>
        <fullName evidence="4">C2H2-type domain-containing protein</fullName>
    </recommendedName>
</protein>
<dbReference type="InterPro" id="IPR013087">
    <property type="entry name" value="Znf_C2H2_type"/>
</dbReference>
<feature type="region of interest" description="Disordered" evidence="2">
    <location>
        <begin position="644"/>
        <end position="674"/>
    </location>
</feature>
<dbReference type="Gene3D" id="3.30.160.60">
    <property type="entry name" value="Classic Zinc Finger"/>
    <property type="match status" value="2"/>
</dbReference>
<keyword evidence="1" id="KW-0862">Zinc</keyword>
<evidence type="ECO:0000313" key="6">
    <source>
        <dbReference type="Proteomes" id="UP001396898"/>
    </source>
</evidence>
<feature type="domain" description="C2H2-type" evidence="4">
    <location>
        <begin position="568"/>
        <end position="596"/>
    </location>
</feature>
<dbReference type="SUPFAM" id="SSF57667">
    <property type="entry name" value="beta-beta-alpha zinc fingers"/>
    <property type="match status" value="1"/>
</dbReference>
<feature type="region of interest" description="Disordered" evidence="2">
    <location>
        <begin position="368"/>
        <end position="387"/>
    </location>
</feature>
<dbReference type="Proteomes" id="UP001396898">
    <property type="component" value="Unassembled WGS sequence"/>
</dbReference>
<keyword evidence="1" id="KW-0863">Zinc-finger</keyword>
<feature type="transmembrane region" description="Helical" evidence="3">
    <location>
        <begin position="390"/>
        <end position="411"/>
    </location>
</feature>
<feature type="compositionally biased region" description="Low complexity" evidence="2">
    <location>
        <begin position="528"/>
        <end position="541"/>
    </location>
</feature>
<keyword evidence="3" id="KW-0812">Transmembrane</keyword>
<reference evidence="5 6" key="1">
    <citation type="submission" date="2023-01" db="EMBL/GenBank/DDBJ databases">
        <title>Analysis of 21 Apiospora genomes using comparative genomics revels a genus with tremendous synthesis potential of carbohydrate active enzymes and secondary metabolites.</title>
        <authorList>
            <person name="Sorensen T."/>
        </authorList>
    </citation>
    <scope>NUCLEOTIDE SEQUENCE [LARGE SCALE GENOMIC DNA]</scope>
    <source>
        <strain evidence="5 6">CBS 20057</strain>
    </source>
</reference>
<name>A0ABR1RME7_9PEZI</name>
<dbReference type="InterPro" id="IPR036236">
    <property type="entry name" value="Znf_C2H2_sf"/>
</dbReference>
<keyword evidence="3" id="KW-0472">Membrane</keyword>
<keyword evidence="6" id="KW-1185">Reference proteome</keyword>
<keyword evidence="1" id="KW-0479">Metal-binding</keyword>
<sequence>MLNEGYNVQLPKVDGGPWGCNWSVSSGSDSQLNSFKPTPLLLEEYPWKTAGDLDLALRAHKLLWTTVLAIEYDSGWALQKCLALGQKDSFLHNLGEKLGIPSTQNNPLCIASTQNKPDIIHILLSNGADYGLARQLLQHAGLTNVVEILITAALRYYLAWTSDPETQAPLRSRFYVEYDTITKNVFYTSRDSNTPIESHNTVYYEWGPHSSRKSAESAWLNSLAILKKACRGNLPRTAHGVLLFTSLAKAMSSEIDEKQGSTLTQDLMADLNRWNILMYTNPNELEALTQAIWNVWHIDIRKQTSNSDIHVDSSPADGFMEMLQHLQDVANDLVQTSHEVLANPDPSAQQAITVREDTSRRLSKVELDALEQRHGHTPRPPKPPDKRSQVAGVVLIVMAGVAFATVFAYLISKTYISSSSLPGTDTIHLVTRCRAERCREHWQRTNNIACSIIAGDNPVACGTAMFRYPTTTQPLVYVAAYNERCDAAKIVEKTYLLLSLLLGYLYPATPGNLVTELSSEEHRDDAMSSTTPTTTESGSHTPRAARADSPLVEAQLLPTSRNKIGSDFPCPQCPRMFPKVGLLNRHIREKHTDLRFPCSIPGCGRVFKRNCYRKDHERTQHSGPASQPPVLPSAFHRLPVVQRPESVFSPSPGHRAKRARVCKENNAGGEHTSV</sequence>
<feature type="region of interest" description="Disordered" evidence="2">
    <location>
        <begin position="517"/>
        <end position="549"/>
    </location>
</feature>